<dbReference type="EMBL" id="JACCJC010000001">
    <property type="protein sequence ID" value="KAF6241642.1"/>
    <property type="molecule type" value="Genomic_DNA"/>
</dbReference>
<dbReference type="GO" id="GO:0004672">
    <property type="term" value="F:protein kinase activity"/>
    <property type="evidence" value="ECO:0007669"/>
    <property type="project" value="TreeGrafter"/>
</dbReference>
<keyword evidence="1" id="KW-0808">Transferase</keyword>
<feature type="region of interest" description="Disordered" evidence="5">
    <location>
        <begin position="124"/>
        <end position="165"/>
    </location>
</feature>
<dbReference type="AlphaFoldDB" id="A0A8H6G6U7"/>
<protein>
    <recommendedName>
        <fullName evidence="8">Protein kinase domain-containing protein</fullName>
    </recommendedName>
</protein>
<evidence type="ECO:0000256" key="4">
    <source>
        <dbReference type="ARBA" id="ARBA00022840"/>
    </source>
</evidence>
<dbReference type="RefSeq" id="XP_037170882.1">
    <property type="nucleotide sequence ID" value="XM_037302303.1"/>
</dbReference>
<dbReference type="Proteomes" id="UP000578531">
    <property type="component" value="Unassembled WGS sequence"/>
</dbReference>
<name>A0A8H6G6U7_9LECA</name>
<dbReference type="GO" id="GO:0005634">
    <property type="term" value="C:nucleus"/>
    <property type="evidence" value="ECO:0007669"/>
    <property type="project" value="TreeGrafter"/>
</dbReference>
<sequence>MTFLLPRPVLQIQLLSQIGFANSEFCVDGQPYAVKKIKARSKSALDPVLSEVTVLSRLNHPNVVRYFAAWIDDGIAVDDHISSESSGNETLSSLTNGGNRPVLPSSSRGLDFISSSNAHVVFGNEIDADTIAEESSQDEGSDDEDADQSSGSSPGPIEPDSDGSR</sequence>
<keyword evidence="3" id="KW-0418">Kinase</keyword>
<gene>
    <name evidence="6" type="ORF">HO173_000353</name>
</gene>
<keyword evidence="2" id="KW-0547">Nucleotide-binding</keyword>
<reference evidence="6 7" key="1">
    <citation type="journal article" date="2020" name="Genomics">
        <title>Complete, high-quality genomes from long-read metagenomic sequencing of two wolf lichen thalli reveals enigmatic genome architecture.</title>
        <authorList>
            <person name="McKenzie S.K."/>
            <person name="Walston R.F."/>
            <person name="Allen J.L."/>
        </authorList>
    </citation>
    <scope>NUCLEOTIDE SEQUENCE [LARGE SCALE GENOMIC DNA]</scope>
    <source>
        <strain evidence="6">WasteWater2</strain>
    </source>
</reference>
<proteinExistence type="predicted"/>
<evidence type="ECO:0000313" key="6">
    <source>
        <dbReference type="EMBL" id="KAF6241642.1"/>
    </source>
</evidence>
<dbReference type="PANTHER" id="PTHR11042">
    <property type="entry name" value="EUKARYOTIC TRANSLATION INITIATION FACTOR 2-ALPHA KINASE EIF2-ALPHA KINASE -RELATED"/>
    <property type="match status" value="1"/>
</dbReference>
<dbReference type="Gene3D" id="3.30.200.20">
    <property type="entry name" value="Phosphorylase Kinase, domain 1"/>
    <property type="match status" value="1"/>
</dbReference>
<keyword evidence="4" id="KW-0067">ATP-binding</keyword>
<evidence type="ECO:0000256" key="1">
    <source>
        <dbReference type="ARBA" id="ARBA00022679"/>
    </source>
</evidence>
<evidence type="ECO:0000256" key="3">
    <source>
        <dbReference type="ARBA" id="ARBA00022777"/>
    </source>
</evidence>
<keyword evidence="7" id="KW-1185">Reference proteome</keyword>
<evidence type="ECO:0008006" key="8">
    <source>
        <dbReference type="Google" id="ProtNLM"/>
    </source>
</evidence>
<feature type="compositionally biased region" description="Acidic residues" evidence="5">
    <location>
        <begin position="126"/>
        <end position="147"/>
    </location>
</feature>
<dbReference type="GO" id="GO:0005524">
    <property type="term" value="F:ATP binding"/>
    <property type="evidence" value="ECO:0007669"/>
    <property type="project" value="UniProtKB-KW"/>
</dbReference>
<evidence type="ECO:0000256" key="2">
    <source>
        <dbReference type="ARBA" id="ARBA00022741"/>
    </source>
</evidence>
<comment type="caution">
    <text evidence="6">The sequence shown here is derived from an EMBL/GenBank/DDBJ whole genome shotgun (WGS) entry which is preliminary data.</text>
</comment>
<dbReference type="GO" id="GO:0005737">
    <property type="term" value="C:cytoplasm"/>
    <property type="evidence" value="ECO:0007669"/>
    <property type="project" value="TreeGrafter"/>
</dbReference>
<dbReference type="InterPro" id="IPR050339">
    <property type="entry name" value="CC_SR_Kinase"/>
</dbReference>
<dbReference type="OrthoDB" id="1405469at2759"/>
<accession>A0A8H6G6U7</accession>
<dbReference type="InterPro" id="IPR011009">
    <property type="entry name" value="Kinase-like_dom_sf"/>
</dbReference>
<evidence type="ECO:0000313" key="7">
    <source>
        <dbReference type="Proteomes" id="UP000578531"/>
    </source>
</evidence>
<organism evidence="6 7">
    <name type="scientific">Letharia columbiana</name>
    <dbReference type="NCBI Taxonomy" id="112416"/>
    <lineage>
        <taxon>Eukaryota</taxon>
        <taxon>Fungi</taxon>
        <taxon>Dikarya</taxon>
        <taxon>Ascomycota</taxon>
        <taxon>Pezizomycotina</taxon>
        <taxon>Lecanoromycetes</taxon>
        <taxon>OSLEUM clade</taxon>
        <taxon>Lecanoromycetidae</taxon>
        <taxon>Lecanorales</taxon>
        <taxon>Lecanorineae</taxon>
        <taxon>Parmeliaceae</taxon>
        <taxon>Letharia</taxon>
    </lineage>
</organism>
<evidence type="ECO:0000256" key="5">
    <source>
        <dbReference type="SAM" id="MobiDB-lite"/>
    </source>
</evidence>
<dbReference type="SUPFAM" id="SSF56112">
    <property type="entry name" value="Protein kinase-like (PK-like)"/>
    <property type="match status" value="1"/>
</dbReference>
<dbReference type="GeneID" id="59282033"/>